<dbReference type="EMBL" id="AKVJ01000021">
    <property type="protein sequence ID" value="EIW19333.1"/>
    <property type="molecule type" value="Genomic_DNA"/>
</dbReference>
<name>I8RHU2_9FIRM</name>
<organism evidence="9 10">
    <name type="scientific">Pelosinus fermentans B4</name>
    <dbReference type="NCBI Taxonomy" id="1149862"/>
    <lineage>
        <taxon>Bacteria</taxon>
        <taxon>Bacillati</taxon>
        <taxon>Bacillota</taxon>
        <taxon>Negativicutes</taxon>
        <taxon>Selenomonadales</taxon>
        <taxon>Sporomusaceae</taxon>
        <taxon>Pelosinus</taxon>
    </lineage>
</organism>
<evidence type="ECO:0000256" key="4">
    <source>
        <dbReference type="ARBA" id="ARBA00022597"/>
    </source>
</evidence>
<evidence type="ECO:0000313" key="9">
    <source>
        <dbReference type="EMBL" id="EIW19333.1"/>
    </source>
</evidence>
<dbReference type="InterPro" id="IPR004701">
    <property type="entry name" value="PTS_EIIA_man-typ"/>
</dbReference>
<evidence type="ECO:0000313" key="10">
    <source>
        <dbReference type="Proteomes" id="UP000004324"/>
    </source>
</evidence>
<dbReference type="InterPro" id="IPR033887">
    <property type="entry name" value="PTS_IIA_man"/>
</dbReference>
<feature type="domain" description="PTS EIIA type-4" evidence="8">
    <location>
        <begin position="4"/>
        <end position="136"/>
    </location>
</feature>
<keyword evidence="10" id="KW-1185">Reference proteome</keyword>
<keyword evidence="6" id="KW-0598">Phosphotransferase system</keyword>
<keyword evidence="3" id="KW-0963">Cytoplasm</keyword>
<gene>
    <name evidence="9" type="ORF">FB4_3043</name>
</gene>
<proteinExistence type="predicted"/>
<keyword evidence="5" id="KW-0808">Transferase</keyword>
<accession>I8RHU2</accession>
<dbReference type="RefSeq" id="WP_007932948.1">
    <property type="nucleotide sequence ID" value="NZ_AKVJ01000021.1"/>
</dbReference>
<dbReference type="InterPro" id="IPR051471">
    <property type="entry name" value="Bacterial_PTS_sugar_comp"/>
</dbReference>
<keyword evidence="2" id="KW-0813">Transport</keyword>
<protein>
    <submittedName>
        <fullName evidence="9">PTS system fructose subfamily IIA component</fullName>
    </submittedName>
</protein>
<dbReference type="Proteomes" id="UP000004324">
    <property type="component" value="Unassembled WGS sequence"/>
</dbReference>
<dbReference type="InterPro" id="IPR036662">
    <property type="entry name" value="PTS_EIIA_man-typ_sf"/>
</dbReference>
<dbReference type="SUPFAM" id="SSF53062">
    <property type="entry name" value="PTS system fructose IIA component-like"/>
    <property type="match status" value="1"/>
</dbReference>
<evidence type="ECO:0000259" key="8">
    <source>
        <dbReference type="PROSITE" id="PS51096"/>
    </source>
</evidence>
<evidence type="ECO:0000256" key="1">
    <source>
        <dbReference type="ARBA" id="ARBA00004496"/>
    </source>
</evidence>
<evidence type="ECO:0000256" key="6">
    <source>
        <dbReference type="ARBA" id="ARBA00022683"/>
    </source>
</evidence>
<dbReference type="PATRIC" id="fig|1149862.3.peg.1602"/>
<evidence type="ECO:0000256" key="3">
    <source>
        <dbReference type="ARBA" id="ARBA00022490"/>
    </source>
</evidence>
<reference evidence="9 10" key="1">
    <citation type="journal article" date="2012" name="J. Bacteriol.">
        <title>Draft Genome Sequences for Two Metal-Reducing Pelosinus fermentans Strains Isolated from a Cr(VI)-Contaminated Site and for Type Strain R7.</title>
        <authorList>
            <person name="Brown S.D."/>
            <person name="Podar M."/>
            <person name="Klingeman D.M."/>
            <person name="Johnson C.M."/>
            <person name="Yang Z.K."/>
            <person name="Utturkar S.M."/>
            <person name="Land M.L."/>
            <person name="Mosher J.J."/>
            <person name="Hurt R.A.Jr."/>
            <person name="Phelps T.J."/>
            <person name="Palumbo A.V."/>
            <person name="Arkin A.P."/>
            <person name="Hazen T.C."/>
            <person name="Elias D.A."/>
        </authorList>
    </citation>
    <scope>NUCLEOTIDE SEQUENCE [LARGE SCALE GENOMIC DNA]</scope>
    <source>
        <strain evidence="9 10">B4</strain>
    </source>
</reference>
<dbReference type="PANTHER" id="PTHR33799:SF1">
    <property type="entry name" value="PTS SYSTEM MANNOSE-SPECIFIC EIIAB COMPONENT-RELATED"/>
    <property type="match status" value="1"/>
</dbReference>
<dbReference type="CDD" id="cd00006">
    <property type="entry name" value="PTS_IIA_man"/>
    <property type="match status" value="1"/>
</dbReference>
<dbReference type="AlphaFoldDB" id="I8RHU2"/>
<evidence type="ECO:0000256" key="2">
    <source>
        <dbReference type="ARBA" id="ARBA00022448"/>
    </source>
</evidence>
<dbReference type="GO" id="GO:0005737">
    <property type="term" value="C:cytoplasm"/>
    <property type="evidence" value="ECO:0007669"/>
    <property type="project" value="UniProtKB-SubCell"/>
</dbReference>
<comment type="subcellular location">
    <subcellularLocation>
        <location evidence="1">Cytoplasm</location>
    </subcellularLocation>
</comment>
<sequence length="136" mass="14564">MDEKSWILIVTHGNLGEAFIESAEMIMGTLANVQAFSLLPGMSPEEFIEMIKVKLDTLPKGVLVLTDLFGGTPFNAAIALSGVYDINVVSGVNISMIIEGDLLRNELAGRELAEAVQQVGMKACCVADLPQAKNIK</sequence>
<comment type="caution">
    <text evidence="9">The sequence shown here is derived from an EMBL/GenBank/DDBJ whole genome shotgun (WGS) entry which is preliminary data.</text>
</comment>
<evidence type="ECO:0000256" key="5">
    <source>
        <dbReference type="ARBA" id="ARBA00022679"/>
    </source>
</evidence>
<dbReference type="Pfam" id="PF03610">
    <property type="entry name" value="EIIA-man"/>
    <property type="match status" value="1"/>
</dbReference>
<dbReference type="Gene3D" id="3.40.50.510">
    <property type="entry name" value="Phosphotransferase system, mannose-type IIA component"/>
    <property type="match status" value="1"/>
</dbReference>
<evidence type="ECO:0000256" key="7">
    <source>
        <dbReference type="ARBA" id="ARBA00022777"/>
    </source>
</evidence>
<dbReference type="PANTHER" id="PTHR33799">
    <property type="entry name" value="PTS PERMEASE-RELATED-RELATED"/>
    <property type="match status" value="1"/>
</dbReference>
<dbReference type="GO" id="GO:0016020">
    <property type="term" value="C:membrane"/>
    <property type="evidence" value="ECO:0007669"/>
    <property type="project" value="InterPro"/>
</dbReference>
<keyword evidence="7" id="KW-0418">Kinase</keyword>
<dbReference type="PROSITE" id="PS51096">
    <property type="entry name" value="PTS_EIIA_TYPE_4"/>
    <property type="match status" value="1"/>
</dbReference>
<keyword evidence="4" id="KW-0762">Sugar transport</keyword>
<dbReference type="GO" id="GO:0016301">
    <property type="term" value="F:kinase activity"/>
    <property type="evidence" value="ECO:0007669"/>
    <property type="project" value="UniProtKB-KW"/>
</dbReference>
<dbReference type="GO" id="GO:0009401">
    <property type="term" value="P:phosphoenolpyruvate-dependent sugar phosphotransferase system"/>
    <property type="evidence" value="ECO:0007669"/>
    <property type="project" value="UniProtKB-KW"/>
</dbReference>
<dbReference type="OrthoDB" id="6623712at2"/>